<dbReference type="PANTHER" id="PTHR34665">
    <property type="entry name" value="DUF3741 DOMAIN-CONTAINING PROTEIN"/>
    <property type="match status" value="1"/>
</dbReference>
<protein>
    <submittedName>
        <fullName evidence="2">Uncharacterized protein</fullName>
    </submittedName>
</protein>
<evidence type="ECO:0000256" key="1">
    <source>
        <dbReference type="SAM" id="MobiDB-lite"/>
    </source>
</evidence>
<dbReference type="PANTHER" id="PTHR34665:SF4">
    <property type="entry name" value="DUF3741 DOMAIN-CONTAINING PROTEIN"/>
    <property type="match status" value="1"/>
</dbReference>
<name>A0A2P2IPB9_RHIMU</name>
<dbReference type="EMBL" id="GGEC01002569">
    <property type="protein sequence ID" value="MBW83052.1"/>
    <property type="molecule type" value="Transcribed_RNA"/>
</dbReference>
<evidence type="ECO:0000313" key="2">
    <source>
        <dbReference type="EMBL" id="MBW83052.1"/>
    </source>
</evidence>
<accession>A0A2P2IPB9</accession>
<organism evidence="2">
    <name type="scientific">Rhizophora mucronata</name>
    <name type="common">Asiatic mangrove</name>
    <dbReference type="NCBI Taxonomy" id="61149"/>
    <lineage>
        <taxon>Eukaryota</taxon>
        <taxon>Viridiplantae</taxon>
        <taxon>Streptophyta</taxon>
        <taxon>Embryophyta</taxon>
        <taxon>Tracheophyta</taxon>
        <taxon>Spermatophyta</taxon>
        <taxon>Magnoliopsida</taxon>
        <taxon>eudicotyledons</taxon>
        <taxon>Gunneridae</taxon>
        <taxon>Pentapetalae</taxon>
        <taxon>rosids</taxon>
        <taxon>fabids</taxon>
        <taxon>Malpighiales</taxon>
        <taxon>Rhizophoraceae</taxon>
        <taxon>Rhizophora</taxon>
    </lineage>
</organism>
<sequence length="104" mass="12213">MRMMEDSLEGSKTPGSVHTENSLLDAYEIESISRQLDYFMRSSRNMFDSKLLDRNLRRQRTVYPESDARAVKKKKKKSFLSRFRLRHGVLCGTRHDEDTRALGE</sequence>
<dbReference type="AlphaFoldDB" id="A0A2P2IPB9"/>
<feature type="region of interest" description="Disordered" evidence="1">
    <location>
        <begin position="1"/>
        <end position="20"/>
    </location>
</feature>
<reference evidence="2" key="1">
    <citation type="submission" date="2018-02" db="EMBL/GenBank/DDBJ databases">
        <title>Rhizophora mucronata_Transcriptome.</title>
        <authorList>
            <person name="Meera S.P."/>
            <person name="Sreeshan A."/>
            <person name="Augustine A."/>
        </authorList>
    </citation>
    <scope>NUCLEOTIDE SEQUENCE</scope>
    <source>
        <tissue evidence="2">Leaf</tissue>
    </source>
</reference>
<proteinExistence type="predicted"/>